<evidence type="ECO:0000259" key="2">
    <source>
        <dbReference type="Pfam" id="PF24892"/>
    </source>
</evidence>
<dbReference type="GO" id="GO:0032040">
    <property type="term" value="C:small-subunit processome"/>
    <property type="evidence" value="ECO:0007669"/>
    <property type="project" value="TreeGrafter"/>
</dbReference>
<dbReference type="GO" id="GO:0034388">
    <property type="term" value="C:Pwp2p-containing subcomplex of 90S preribosome"/>
    <property type="evidence" value="ECO:0007669"/>
    <property type="project" value="TreeGrafter"/>
</dbReference>
<dbReference type="InterPro" id="IPR003107">
    <property type="entry name" value="HAT"/>
</dbReference>
<keyword evidence="4" id="KW-1185">Reference proteome</keyword>
<gene>
    <name evidence="3" type="ORF">PoB_002342800</name>
</gene>
<evidence type="ECO:0000256" key="1">
    <source>
        <dbReference type="ARBA" id="ARBA00010734"/>
    </source>
</evidence>
<evidence type="ECO:0000313" key="3">
    <source>
        <dbReference type="EMBL" id="GFN96922.1"/>
    </source>
</evidence>
<feature type="domain" description="U3 small nucleolar RNA-associated protein 6 homolog C-terminal" evidence="2">
    <location>
        <begin position="5"/>
        <end position="145"/>
    </location>
</feature>
<sequence length="170" mass="19676">MLCPQESWPLWEFALNMYAAQRADMLETLMERACRNVSARVCLPAKEWSLHWTFRQGGLKSVRNVYKSLGKMRPASLGFYQIYIRIETAQVEPDLKRLRSAFEEALLEFGTSEPDVWLNYIQMEREIARSDSMGGVVYQRACQSLKPELRETFIRKHALLDVAAQRAVVA</sequence>
<reference evidence="3 4" key="1">
    <citation type="journal article" date="2021" name="Elife">
        <title>Chloroplast acquisition without the gene transfer in kleptoplastic sea slugs, Plakobranchus ocellatus.</title>
        <authorList>
            <person name="Maeda T."/>
            <person name="Takahashi S."/>
            <person name="Yoshida T."/>
            <person name="Shimamura S."/>
            <person name="Takaki Y."/>
            <person name="Nagai Y."/>
            <person name="Toyoda A."/>
            <person name="Suzuki Y."/>
            <person name="Arimoto A."/>
            <person name="Ishii H."/>
            <person name="Satoh N."/>
            <person name="Nishiyama T."/>
            <person name="Hasebe M."/>
            <person name="Maruyama T."/>
            <person name="Minagawa J."/>
            <person name="Obokata J."/>
            <person name="Shigenobu S."/>
        </authorList>
    </citation>
    <scope>NUCLEOTIDE SEQUENCE [LARGE SCALE GENOMIC DNA]</scope>
</reference>
<dbReference type="InterPro" id="IPR056907">
    <property type="entry name" value="UTP6_C"/>
</dbReference>
<dbReference type="Proteomes" id="UP000735302">
    <property type="component" value="Unassembled WGS sequence"/>
</dbReference>
<dbReference type="GO" id="GO:0000462">
    <property type="term" value="P:maturation of SSU-rRNA from tricistronic rRNA transcript (SSU-rRNA, 5.8S rRNA, LSU-rRNA)"/>
    <property type="evidence" value="ECO:0007669"/>
    <property type="project" value="InterPro"/>
</dbReference>
<dbReference type="AlphaFoldDB" id="A0AAV3ZR28"/>
<dbReference type="EMBL" id="BLXT01002711">
    <property type="protein sequence ID" value="GFN96922.1"/>
    <property type="molecule type" value="Genomic_DNA"/>
</dbReference>
<dbReference type="InterPro" id="IPR013949">
    <property type="entry name" value="Utp6"/>
</dbReference>
<dbReference type="SUPFAM" id="SSF48452">
    <property type="entry name" value="TPR-like"/>
    <property type="match status" value="1"/>
</dbReference>
<dbReference type="Gene3D" id="1.25.40.10">
    <property type="entry name" value="Tetratricopeptide repeat domain"/>
    <property type="match status" value="1"/>
</dbReference>
<dbReference type="SMART" id="SM00386">
    <property type="entry name" value="HAT"/>
    <property type="match status" value="2"/>
</dbReference>
<dbReference type="GO" id="GO:0030515">
    <property type="term" value="F:snoRNA binding"/>
    <property type="evidence" value="ECO:0007669"/>
    <property type="project" value="InterPro"/>
</dbReference>
<evidence type="ECO:0000313" key="4">
    <source>
        <dbReference type="Proteomes" id="UP000735302"/>
    </source>
</evidence>
<accession>A0AAV3ZR28</accession>
<dbReference type="Pfam" id="PF24892">
    <property type="entry name" value="UTP6_C"/>
    <property type="match status" value="1"/>
</dbReference>
<comment type="similarity">
    <text evidence="1">Belongs to the UTP6 family.</text>
</comment>
<comment type="caution">
    <text evidence="3">The sequence shown here is derived from an EMBL/GenBank/DDBJ whole genome shotgun (WGS) entry which is preliminary data.</text>
</comment>
<name>A0AAV3ZR28_9GAST</name>
<protein>
    <submittedName>
        <fullName evidence="3">U3 small nucleolar RNA-associated protein 6-like protein</fullName>
    </submittedName>
</protein>
<dbReference type="PANTHER" id="PTHR23271">
    <property type="entry name" value="HEPATOCELLULAR CARCINOMA-ASSOCIATED ANTIGEN 66"/>
    <property type="match status" value="1"/>
</dbReference>
<dbReference type="PANTHER" id="PTHR23271:SF1">
    <property type="entry name" value="U3 SMALL NUCLEOLAR RNA-ASSOCIATED PROTEIN 6 HOMOLOG"/>
    <property type="match status" value="1"/>
</dbReference>
<organism evidence="3 4">
    <name type="scientific">Plakobranchus ocellatus</name>
    <dbReference type="NCBI Taxonomy" id="259542"/>
    <lineage>
        <taxon>Eukaryota</taxon>
        <taxon>Metazoa</taxon>
        <taxon>Spiralia</taxon>
        <taxon>Lophotrochozoa</taxon>
        <taxon>Mollusca</taxon>
        <taxon>Gastropoda</taxon>
        <taxon>Heterobranchia</taxon>
        <taxon>Euthyneura</taxon>
        <taxon>Panpulmonata</taxon>
        <taxon>Sacoglossa</taxon>
        <taxon>Placobranchoidea</taxon>
        <taxon>Plakobranchidae</taxon>
        <taxon>Plakobranchus</taxon>
    </lineage>
</organism>
<proteinExistence type="inferred from homology"/>
<dbReference type="InterPro" id="IPR011990">
    <property type="entry name" value="TPR-like_helical_dom_sf"/>
</dbReference>